<name>A0AA88CSL1_FICCA</name>
<reference evidence="1" key="1">
    <citation type="submission" date="2023-07" db="EMBL/GenBank/DDBJ databases">
        <title>draft genome sequence of fig (Ficus carica).</title>
        <authorList>
            <person name="Takahashi T."/>
            <person name="Nishimura K."/>
        </authorList>
    </citation>
    <scope>NUCLEOTIDE SEQUENCE</scope>
</reference>
<protein>
    <submittedName>
        <fullName evidence="1">Uncharacterized protein</fullName>
    </submittedName>
</protein>
<evidence type="ECO:0000313" key="2">
    <source>
        <dbReference type="Proteomes" id="UP001187192"/>
    </source>
</evidence>
<comment type="caution">
    <text evidence="1">The sequence shown here is derived from an EMBL/GenBank/DDBJ whole genome shotgun (WGS) entry which is preliminary data.</text>
</comment>
<keyword evidence="2" id="KW-1185">Reference proteome</keyword>
<organism evidence="1 2">
    <name type="scientific">Ficus carica</name>
    <name type="common">Common fig</name>
    <dbReference type="NCBI Taxonomy" id="3494"/>
    <lineage>
        <taxon>Eukaryota</taxon>
        <taxon>Viridiplantae</taxon>
        <taxon>Streptophyta</taxon>
        <taxon>Embryophyta</taxon>
        <taxon>Tracheophyta</taxon>
        <taxon>Spermatophyta</taxon>
        <taxon>Magnoliopsida</taxon>
        <taxon>eudicotyledons</taxon>
        <taxon>Gunneridae</taxon>
        <taxon>Pentapetalae</taxon>
        <taxon>rosids</taxon>
        <taxon>fabids</taxon>
        <taxon>Rosales</taxon>
        <taxon>Moraceae</taxon>
        <taxon>Ficeae</taxon>
        <taxon>Ficus</taxon>
    </lineage>
</organism>
<evidence type="ECO:0000313" key="1">
    <source>
        <dbReference type="EMBL" id="GMN29980.1"/>
    </source>
</evidence>
<dbReference type="AlphaFoldDB" id="A0AA88CSL1"/>
<gene>
    <name evidence="1" type="ORF">TIFTF001_002646</name>
</gene>
<dbReference type="EMBL" id="BTGU01000002">
    <property type="protein sequence ID" value="GMN29980.1"/>
    <property type="molecule type" value="Genomic_DNA"/>
</dbReference>
<sequence length="54" mass="5831">MGVARWMAFMGGIVAAIRWLEIGGHGLGSRRLVLALGWDALVLAICRSTAVYFP</sequence>
<proteinExistence type="predicted"/>
<dbReference type="Proteomes" id="UP001187192">
    <property type="component" value="Unassembled WGS sequence"/>
</dbReference>
<accession>A0AA88CSL1</accession>
<dbReference type="Gramene" id="FCD_00023068-RA">
    <property type="protein sequence ID" value="FCD_00023068-RA:cds"/>
    <property type="gene ID" value="FCD_00023068"/>
</dbReference>